<dbReference type="AlphaFoldDB" id="A0A9X3I2H7"/>
<name>A0A9X3I2H7_9FLAO</name>
<evidence type="ECO:0000313" key="1">
    <source>
        <dbReference type="EMBL" id="MCX2838972.1"/>
    </source>
</evidence>
<dbReference type="PROSITE" id="PS51257">
    <property type="entry name" value="PROKAR_LIPOPROTEIN"/>
    <property type="match status" value="1"/>
</dbReference>
<gene>
    <name evidence="1" type="ORF">OQ279_12525</name>
</gene>
<accession>A0A9X3I2H7</accession>
<dbReference type="Proteomes" id="UP001148482">
    <property type="component" value="Unassembled WGS sequence"/>
</dbReference>
<proteinExistence type="predicted"/>
<dbReference type="EMBL" id="JAPJDA010000019">
    <property type="protein sequence ID" value="MCX2838972.1"/>
    <property type="molecule type" value="Genomic_DNA"/>
</dbReference>
<evidence type="ECO:0000313" key="2">
    <source>
        <dbReference type="Proteomes" id="UP001148482"/>
    </source>
</evidence>
<organism evidence="1 2">
    <name type="scientific">Salinimicrobium profundisediminis</name>
    <dbReference type="NCBI Taxonomy" id="2994553"/>
    <lineage>
        <taxon>Bacteria</taxon>
        <taxon>Pseudomonadati</taxon>
        <taxon>Bacteroidota</taxon>
        <taxon>Flavobacteriia</taxon>
        <taxon>Flavobacteriales</taxon>
        <taxon>Flavobacteriaceae</taxon>
        <taxon>Salinimicrobium</taxon>
    </lineage>
</organism>
<comment type="caution">
    <text evidence="1">The sequence shown here is derived from an EMBL/GenBank/DDBJ whole genome shotgun (WGS) entry which is preliminary data.</text>
</comment>
<dbReference type="RefSeq" id="WP_266070272.1">
    <property type="nucleotide sequence ID" value="NZ_JAPJDA010000019.1"/>
</dbReference>
<keyword evidence="2" id="KW-1185">Reference proteome</keyword>
<reference evidence="1" key="1">
    <citation type="submission" date="2022-11" db="EMBL/GenBank/DDBJ databases">
        <title>Salinimicrobium profundisediminis sp. nov., isolated from deep-sea sediment of the Mariana Trench.</title>
        <authorList>
            <person name="Fu H."/>
        </authorList>
    </citation>
    <scope>NUCLEOTIDE SEQUENCE</scope>
    <source>
        <strain evidence="1">MT39</strain>
    </source>
</reference>
<protein>
    <submittedName>
        <fullName evidence="1">Uncharacterized protein</fullName>
    </submittedName>
</protein>
<sequence>MRKSFLLLLFVTAGFLISCEKEQDPFLITSNSIGRLTSDIKINQLDSIFAEDSLVKQVSNSELYRKSNEIEVYDNQGNKLLLIEPVQAFDSTSTIGFIQVLDPRYKTAKGLGKESTFQDIVQNYDISRIENTLSAAVIFIDELNVYVTIDKKQLPVELRYDTQTRIQASQIPDDAKIKYFMVDWD</sequence>